<protein>
    <submittedName>
        <fullName evidence="2">Uncharacterized protein</fullName>
    </submittedName>
</protein>
<feature type="signal peptide" evidence="1">
    <location>
        <begin position="1"/>
        <end position="21"/>
    </location>
</feature>
<dbReference type="EMBL" id="FCOR01000003">
    <property type="protein sequence ID" value="CVK15708.1"/>
    <property type="molecule type" value="Genomic_DNA"/>
</dbReference>
<keyword evidence="3" id="KW-1185">Reference proteome</keyword>
<dbReference type="Proteomes" id="UP000182761">
    <property type="component" value="Unassembled WGS sequence"/>
</dbReference>
<evidence type="ECO:0000256" key="1">
    <source>
        <dbReference type="SAM" id="SignalP"/>
    </source>
</evidence>
<proteinExistence type="predicted"/>
<name>A0A0X3AP99_9FLAO</name>
<dbReference type="AlphaFoldDB" id="A0A0X3AP99"/>
<gene>
    <name evidence="2" type="ORF">Ga0061079_10318</name>
</gene>
<keyword evidence="1" id="KW-0732">Signal</keyword>
<reference evidence="2 3" key="1">
    <citation type="submission" date="2016-01" db="EMBL/GenBank/DDBJ databases">
        <authorList>
            <person name="McClelland M."/>
            <person name="Jain A."/>
            <person name="Saraogi P."/>
            <person name="Mendelson R."/>
            <person name="Westerman R."/>
            <person name="SanMiguel P."/>
            <person name="Csonka L."/>
        </authorList>
    </citation>
    <scope>NUCLEOTIDE SEQUENCE [LARGE SCALE GENOMIC DNA]</scope>
    <source>
        <strain evidence="2 3">R-53146</strain>
    </source>
</reference>
<evidence type="ECO:0000313" key="2">
    <source>
        <dbReference type="EMBL" id="CVK15708.1"/>
    </source>
</evidence>
<dbReference type="STRING" id="1586267.GCA_001418685_00539"/>
<evidence type="ECO:0000313" key="3">
    <source>
        <dbReference type="Proteomes" id="UP000182761"/>
    </source>
</evidence>
<feature type="chain" id="PRO_5007049774" evidence="1">
    <location>
        <begin position="22"/>
        <end position="98"/>
    </location>
</feature>
<sequence>MKFLKKLFLIFVLTLSFFMDQKNSSTQQLGYYTNKTYIQTVTKFQWVEKQSSNILELIKQNSQYILITRVSVNNRFPVTYKIFDELNLKFDDLKYKGT</sequence>
<organism evidence="2 3">
    <name type="scientific">Apibacter mensalis</name>
    <dbReference type="NCBI Taxonomy" id="1586267"/>
    <lineage>
        <taxon>Bacteria</taxon>
        <taxon>Pseudomonadati</taxon>
        <taxon>Bacteroidota</taxon>
        <taxon>Flavobacteriia</taxon>
        <taxon>Flavobacteriales</taxon>
        <taxon>Weeksellaceae</taxon>
        <taxon>Apibacter</taxon>
    </lineage>
</organism>
<accession>A0A0X3AP99</accession>